<dbReference type="InterPro" id="IPR012317">
    <property type="entry name" value="Poly(ADP-ribose)pol_cat_dom"/>
</dbReference>
<dbReference type="AlphaFoldDB" id="A0A9P7GZ57"/>
<feature type="region of interest" description="Disordered" evidence="5">
    <location>
        <begin position="958"/>
        <end position="983"/>
    </location>
</feature>
<evidence type="ECO:0000256" key="4">
    <source>
        <dbReference type="ARBA" id="ARBA00023027"/>
    </source>
</evidence>
<accession>A0A9P7GZ57</accession>
<dbReference type="PROSITE" id="PS50127">
    <property type="entry name" value="UBC_2"/>
    <property type="match status" value="1"/>
</dbReference>
<sequence length="1212" mass="135587">MGVKQFNLDLRSAIQTADHFPCLSNLRKGDSDGELAFTCTCTPATDDEHEQQSIDIQALSKDPDSYPRHPGFLIFTSSDVPASLEKRLQEMSHSTEGQSVKDVITSISRALNTKLNLSDHQASQASLTESMDMSDHSDVGDDQDSYYDAEYDELDIDPLPPTRPAVQNPSRPTHAQTARLKRHLREARKAGFHVSIPVGEGENVSFRLFSLSIRVSKLAIPEEALEAWGLEPSEYIVLLFRLPMGYPPLSDFLQLPYDQTTMECKVGKCLGPEPSRESMERMFQCEPSRESDHNNKDEAENDNPKSPFLPIYMSLSLDTLLNRTFPSLLRLRRSEGLSWDGAQELLFKFSRGNHLVENSRSSESFEAQPNRDMSDECFGLEFLRQNCVSKDTDDLNVILIAIQFGLQRLVKCTKYCLVCHRRTEGGFEAVKPFVCENLLCLYQYLSLGFCQSIEHEIINNPYVVDLLISFFYSAVASRRLREFPPGLQLKCASSAFKLDSQEPIVAKACFESKLLQFQSMDYLKFRSIKEGQNVLLVVSKAKVLKMPVMRERMSINAYPVLNMSSNDQEANTRQDIEKHVCMIVSCNSTDFTFKVMSTHTSPANVTANPGDIQKTQIGEPTPGGLEVMVFKYEQEIDKLEPVERDQALLFMTEGIPSVDAMRDYLTERPGRRLSSWQCMDSSTLSLLNWIVASNRSFIVQDDSIPGASPPNEKMQEGKLVAGMEAGWMQFRFAQGSPEKEQIFVNHLKQVKKPKNGKHYPSLFAWHGSPLSNWHSIIRTGLDFSQTLHGRAFGDGVYFSKEFLTSSSYTMGGPGFQSWPNSALRILNAISICEIVNEPTQFVSTDPHFVVNKIDWIQCRYLFVQTQQSPTELGKKMDIGYSDSSIYLEQDPAHVLLSRGAPIGIPKSATPISRRRALGQQLPSATGSPIKFPIVIDDTDSNGNALTSVELDHLLSSDSEDSTSSIIGRKRRRTSTDSGLGETRLVPFQDDDVTPFQPGQVDVGSLPKLAEPTWAASSPAALRALNNQIKDLQKIQSSNSLATLGWYIDFEKLENLFHWIVELHSFDKSLPLARDMIRHGCSSVVLELRFGASFPISPPFVRVIRPRFLPFAQGGGGHVTMGGAICSELLTNSGWSPALSLEKVFLEVRMNLCDKDPPARLDDAGALTHTHQLGARNMDYNMFEAVDAFRRAATAHGWQIPSDLEMLQSMTAQ</sequence>
<evidence type="ECO:0000256" key="5">
    <source>
        <dbReference type="SAM" id="MobiDB-lite"/>
    </source>
</evidence>
<proteinExistence type="predicted"/>
<dbReference type="SUPFAM" id="SSF56399">
    <property type="entry name" value="ADP-ribosylation"/>
    <property type="match status" value="1"/>
</dbReference>
<feature type="compositionally biased region" description="Polar residues" evidence="5">
    <location>
        <begin position="117"/>
        <end position="131"/>
    </location>
</feature>
<name>A0A9P7GZ57_9HYPO</name>
<dbReference type="InterPro" id="IPR016135">
    <property type="entry name" value="UBQ-conjugating_enzyme/RWD"/>
</dbReference>
<protein>
    <recommendedName>
        <fullName evidence="6">UBC core domain-containing protein</fullName>
    </recommendedName>
</protein>
<dbReference type="Gene3D" id="3.90.228.10">
    <property type="match status" value="1"/>
</dbReference>
<keyword evidence="4" id="KW-0520">NAD</keyword>
<evidence type="ECO:0000256" key="3">
    <source>
        <dbReference type="ARBA" id="ARBA00022695"/>
    </source>
</evidence>
<feature type="region of interest" description="Disordered" evidence="5">
    <location>
        <begin position="117"/>
        <end position="145"/>
    </location>
</feature>
<keyword evidence="2" id="KW-0808">Transferase</keyword>
<gene>
    <name evidence="7" type="ORF">KAF25_000518</name>
</gene>
<dbReference type="InterPro" id="IPR000608">
    <property type="entry name" value="UBC"/>
</dbReference>
<evidence type="ECO:0000313" key="8">
    <source>
        <dbReference type="Proteomes" id="UP000782241"/>
    </source>
</evidence>
<reference evidence="7" key="1">
    <citation type="submission" date="2021-04" db="EMBL/GenBank/DDBJ databases">
        <title>Draft genome of Fusarium avenaceum strain F156N33, isolated from an atmospheric sample in Virginia.</title>
        <authorList>
            <person name="Yang S."/>
            <person name="Vinatzer B.A."/>
            <person name="Coleman J."/>
        </authorList>
    </citation>
    <scope>NUCLEOTIDE SEQUENCE</scope>
    <source>
        <strain evidence="7">F156N33</strain>
    </source>
</reference>
<feature type="domain" description="UBC core" evidence="6">
    <location>
        <begin position="1019"/>
        <end position="1190"/>
    </location>
</feature>
<dbReference type="SUPFAM" id="SSF54495">
    <property type="entry name" value="UBC-like"/>
    <property type="match status" value="1"/>
</dbReference>
<evidence type="ECO:0000313" key="7">
    <source>
        <dbReference type="EMBL" id="KAG5659316.1"/>
    </source>
</evidence>
<dbReference type="GO" id="GO:0003950">
    <property type="term" value="F:NAD+ poly-ADP-ribosyltransferase activity"/>
    <property type="evidence" value="ECO:0007669"/>
    <property type="project" value="InterPro"/>
</dbReference>
<keyword evidence="8" id="KW-1185">Reference proteome</keyword>
<evidence type="ECO:0000256" key="2">
    <source>
        <dbReference type="ARBA" id="ARBA00022679"/>
    </source>
</evidence>
<organism evidence="7 8">
    <name type="scientific">Fusarium avenaceum</name>
    <dbReference type="NCBI Taxonomy" id="40199"/>
    <lineage>
        <taxon>Eukaryota</taxon>
        <taxon>Fungi</taxon>
        <taxon>Dikarya</taxon>
        <taxon>Ascomycota</taxon>
        <taxon>Pezizomycotina</taxon>
        <taxon>Sordariomycetes</taxon>
        <taxon>Hypocreomycetidae</taxon>
        <taxon>Hypocreales</taxon>
        <taxon>Nectriaceae</taxon>
        <taxon>Fusarium</taxon>
        <taxon>Fusarium tricinctum species complex</taxon>
    </lineage>
</organism>
<dbReference type="InterPro" id="IPR051838">
    <property type="entry name" value="ARTD_PARP"/>
</dbReference>
<dbReference type="Gene3D" id="3.10.110.10">
    <property type="entry name" value="Ubiquitin Conjugating Enzyme"/>
    <property type="match status" value="1"/>
</dbReference>
<comment type="caution">
    <text evidence="7">The sequence shown here is derived from an EMBL/GenBank/DDBJ whole genome shotgun (WGS) entry which is preliminary data.</text>
</comment>
<dbReference type="CDD" id="cd23802">
    <property type="entry name" value="UBCc_UBE2Q"/>
    <property type="match status" value="1"/>
</dbReference>
<keyword evidence="3" id="KW-0548">Nucleotidyltransferase</keyword>
<dbReference type="EMBL" id="JAGPUO010000012">
    <property type="protein sequence ID" value="KAG5659316.1"/>
    <property type="molecule type" value="Genomic_DNA"/>
</dbReference>
<keyword evidence="1" id="KW-0328">Glycosyltransferase</keyword>
<feature type="compositionally biased region" description="Basic and acidic residues" evidence="5">
    <location>
        <begin position="287"/>
        <end position="298"/>
    </location>
</feature>
<dbReference type="Pfam" id="PF00644">
    <property type="entry name" value="PARP"/>
    <property type="match status" value="1"/>
</dbReference>
<dbReference type="PANTHER" id="PTHR21328">
    <property type="entry name" value="POLY ADP-RIBOSE POLYMERASE FAMILY, MEMBER PARP"/>
    <property type="match status" value="1"/>
</dbReference>
<feature type="region of interest" description="Disordered" evidence="5">
    <location>
        <begin position="274"/>
        <end position="305"/>
    </location>
</feature>
<dbReference type="GO" id="GO:0016779">
    <property type="term" value="F:nucleotidyltransferase activity"/>
    <property type="evidence" value="ECO:0007669"/>
    <property type="project" value="UniProtKB-KW"/>
</dbReference>
<evidence type="ECO:0000259" key="6">
    <source>
        <dbReference type="PROSITE" id="PS50127"/>
    </source>
</evidence>
<evidence type="ECO:0000256" key="1">
    <source>
        <dbReference type="ARBA" id="ARBA00022676"/>
    </source>
</evidence>
<dbReference type="Proteomes" id="UP000782241">
    <property type="component" value="Unassembled WGS sequence"/>
</dbReference>